<organism evidence="14">
    <name type="scientific">Dendroctonus ponderosae</name>
    <name type="common">Mountain pine beetle</name>
    <dbReference type="NCBI Taxonomy" id="77166"/>
    <lineage>
        <taxon>Eukaryota</taxon>
        <taxon>Metazoa</taxon>
        <taxon>Ecdysozoa</taxon>
        <taxon>Arthropoda</taxon>
        <taxon>Hexapoda</taxon>
        <taxon>Insecta</taxon>
        <taxon>Pterygota</taxon>
        <taxon>Neoptera</taxon>
        <taxon>Endopterygota</taxon>
        <taxon>Coleoptera</taxon>
        <taxon>Polyphaga</taxon>
        <taxon>Cucujiformia</taxon>
        <taxon>Curculionidae</taxon>
        <taxon>Scolytinae</taxon>
        <taxon>Dendroctonus</taxon>
    </lineage>
</organism>
<dbReference type="GO" id="GO:0005794">
    <property type="term" value="C:Golgi apparatus"/>
    <property type="evidence" value="ECO:0007669"/>
    <property type="project" value="TreeGrafter"/>
</dbReference>
<evidence type="ECO:0000256" key="6">
    <source>
        <dbReference type="ARBA" id="ARBA00022692"/>
    </source>
</evidence>
<dbReference type="Pfam" id="PF02709">
    <property type="entry name" value="Glyco_transf_7C"/>
    <property type="match status" value="1"/>
</dbReference>
<name>J3JYQ4_DENPD</name>
<sequence length="301" mass="35451">MRLLRGRKLCSTFTSFLLLIISVLFCSTVFLSYKVLTSEQCRSERSEILRYETTNPKHKPILSKHKLALLVPFRNRLEELMVFAPYIHDFLKEQGVNHQIFVLNQVDSYRFNRASLINVGYLYTKNEYDYIAMHDVDLLPLNKALMYSYPSQPHHLAAPHLHPRYHYAKFIGGILLINREQFALVDGLSNRYWGWGLEDDEFYVRLRDALLNVTRPENILTNRTNTFRHIHDKSRKRDTVKCDRQKEVTRRRDRETGLHDVKYKISSHNDLVINGAPVILINIRLMCNTNQTPWCDCEGKP</sequence>
<keyword evidence="7 11" id="KW-0735">Signal-anchor</keyword>
<evidence type="ECO:0000256" key="9">
    <source>
        <dbReference type="ARBA" id="ARBA00023136"/>
    </source>
</evidence>
<comment type="cofactor">
    <cofactor evidence="11">
        <name>Mn(2+)</name>
        <dbReference type="ChEBI" id="CHEBI:29035"/>
    </cofactor>
</comment>
<keyword evidence="10 11" id="KW-0325">Glycoprotein</keyword>
<keyword evidence="4 11" id="KW-0328">Glycosyltransferase</keyword>
<dbReference type="EMBL" id="BT128384">
    <property type="protein sequence ID" value="AEE63342.1"/>
    <property type="molecule type" value="mRNA"/>
</dbReference>
<evidence type="ECO:0000256" key="2">
    <source>
        <dbReference type="ARBA" id="ARBA00004922"/>
    </source>
</evidence>
<dbReference type="Gene3D" id="3.90.550.10">
    <property type="entry name" value="Spore Coat Polysaccharide Biosynthesis Protein SpsA, Chain A"/>
    <property type="match status" value="1"/>
</dbReference>
<evidence type="ECO:0000256" key="1">
    <source>
        <dbReference type="ARBA" id="ARBA00004606"/>
    </source>
</evidence>
<keyword evidence="9 11" id="KW-0472">Membrane</keyword>
<dbReference type="UniPathway" id="UPA00378"/>
<proteinExistence type="evidence at transcript level"/>
<evidence type="ECO:0000256" key="10">
    <source>
        <dbReference type="ARBA" id="ARBA00023180"/>
    </source>
</evidence>
<dbReference type="InterPro" id="IPR027995">
    <property type="entry name" value="Galactosyl_T_N"/>
</dbReference>
<keyword evidence="11" id="KW-0464">Manganese</keyword>
<dbReference type="GO" id="GO:0046872">
    <property type="term" value="F:metal ion binding"/>
    <property type="evidence" value="ECO:0007669"/>
    <property type="project" value="UniProtKB-UniRule"/>
</dbReference>
<evidence type="ECO:0000256" key="3">
    <source>
        <dbReference type="ARBA" id="ARBA00005735"/>
    </source>
</evidence>
<dbReference type="GO" id="GO:0016020">
    <property type="term" value="C:membrane"/>
    <property type="evidence" value="ECO:0007669"/>
    <property type="project" value="UniProtKB-SubCell"/>
</dbReference>
<dbReference type="PRINTS" id="PR02050">
    <property type="entry name" value="B14GALTRFASE"/>
</dbReference>
<comment type="subcellular location">
    <subcellularLocation>
        <location evidence="1 11">Membrane</location>
        <topology evidence="1 11">Single-pass type II membrane protein</topology>
    </subcellularLocation>
</comment>
<dbReference type="GO" id="GO:0030166">
    <property type="term" value="P:proteoglycan biosynthetic process"/>
    <property type="evidence" value="ECO:0007669"/>
    <property type="project" value="TreeGrafter"/>
</dbReference>
<feature type="domain" description="Galactosyltransferase N-terminal" evidence="13">
    <location>
        <begin position="37"/>
        <end position="148"/>
    </location>
</feature>
<dbReference type="OrthoDB" id="6020664at2759"/>
<comment type="pathway">
    <text evidence="2 11">Protein modification; protein glycosylation.</text>
</comment>
<evidence type="ECO:0000259" key="13">
    <source>
        <dbReference type="Pfam" id="PF13733"/>
    </source>
</evidence>
<feature type="domain" description="Galactosyltransferase C-terminal" evidence="12">
    <location>
        <begin position="154"/>
        <end position="229"/>
    </location>
</feature>
<evidence type="ECO:0000313" key="14">
    <source>
        <dbReference type="EMBL" id="AEE63342.1"/>
    </source>
</evidence>
<dbReference type="PANTHER" id="PTHR19300:SF30">
    <property type="entry name" value="BETA-1,4-GALACTOSYLTRANSFERASE 7"/>
    <property type="match status" value="1"/>
</dbReference>
<dbReference type="HOGENOM" id="CLU_044391_5_1_1"/>
<dbReference type="InterPro" id="IPR029044">
    <property type="entry name" value="Nucleotide-diphossugar_trans"/>
</dbReference>
<dbReference type="SUPFAM" id="SSF53448">
    <property type="entry name" value="Nucleotide-diphospho-sugar transferases"/>
    <property type="match status" value="1"/>
</dbReference>
<dbReference type="InterPro" id="IPR027791">
    <property type="entry name" value="Galactosyl_T_C"/>
</dbReference>
<comment type="similarity">
    <text evidence="3 11">Belongs to the glycosyltransferase 7 family.</text>
</comment>
<comment type="function">
    <text evidence="11">Catalyzes the transfer of galactose onto proteins or lipids.</text>
</comment>
<keyword evidence="6 11" id="KW-0812">Transmembrane</keyword>
<dbReference type="Pfam" id="PF13733">
    <property type="entry name" value="Glyco_transf_7N"/>
    <property type="match status" value="1"/>
</dbReference>
<accession>J3JYQ4</accession>
<keyword evidence="5 11" id="KW-0808">Transferase</keyword>
<dbReference type="AlphaFoldDB" id="J3JYQ4"/>
<evidence type="ECO:0000256" key="5">
    <source>
        <dbReference type="ARBA" id="ARBA00022679"/>
    </source>
</evidence>
<evidence type="ECO:0000256" key="4">
    <source>
        <dbReference type="ARBA" id="ARBA00022676"/>
    </source>
</evidence>
<evidence type="ECO:0000259" key="12">
    <source>
        <dbReference type="Pfam" id="PF02709"/>
    </source>
</evidence>
<dbReference type="GO" id="GO:0046525">
    <property type="term" value="F:xylosylprotein 4-beta-galactosyltransferase activity"/>
    <property type="evidence" value="ECO:0007669"/>
    <property type="project" value="TreeGrafter"/>
</dbReference>
<dbReference type="EC" id="2.4.1.-" evidence="11"/>
<dbReference type="PANTHER" id="PTHR19300">
    <property type="entry name" value="BETA-1,4-GALACTOSYLTRANSFERASE"/>
    <property type="match status" value="1"/>
</dbReference>
<feature type="transmembrane region" description="Helical" evidence="11">
    <location>
        <begin position="12"/>
        <end position="33"/>
    </location>
</feature>
<keyword evidence="11" id="KW-0479">Metal-binding</keyword>
<dbReference type="InterPro" id="IPR003859">
    <property type="entry name" value="Galactosyl_T"/>
</dbReference>
<protein>
    <recommendedName>
        <fullName evidence="11">Beta-1,4-N-acetylgalactosaminyltransferase</fullName>
        <ecNumber evidence="11">2.4.1.-</ecNumber>
    </recommendedName>
    <alternativeName>
        <fullName evidence="11">Beta-4-GalNAcT</fullName>
    </alternativeName>
</protein>
<evidence type="ECO:0000256" key="7">
    <source>
        <dbReference type="ARBA" id="ARBA00022968"/>
    </source>
</evidence>
<evidence type="ECO:0000256" key="11">
    <source>
        <dbReference type="RuleBase" id="RU368121"/>
    </source>
</evidence>
<reference evidence="14" key="1">
    <citation type="journal article" date="2012" name="Insect Biochem. Mol. Biol.">
        <title>Transcriptome and full-length cDNA resources for the mountain pine beetle, Dendroctonus ponderosae Hopkins, a major insect pest of pine forests.</title>
        <authorList>
            <person name="Keeling C.I."/>
            <person name="Henderson H."/>
            <person name="Li M."/>
            <person name="Yuen M."/>
            <person name="Clark E.L."/>
            <person name="Fraser J.D."/>
            <person name="Huber D.P."/>
            <person name="Liao N.Y."/>
            <person name="Roderick Docking T."/>
            <person name="Birol I."/>
            <person name="Chan S.K."/>
            <person name="Taylor G.A."/>
            <person name="Palmquist D."/>
            <person name="Jones S.J."/>
            <person name="Bohlmann J."/>
        </authorList>
    </citation>
    <scope>NUCLEOTIDE SEQUENCE</scope>
    <source>
        <tissue evidence="14">Heads</tissue>
    </source>
</reference>
<evidence type="ECO:0000256" key="8">
    <source>
        <dbReference type="ARBA" id="ARBA00022989"/>
    </source>
</evidence>
<dbReference type="GO" id="GO:0005975">
    <property type="term" value="P:carbohydrate metabolic process"/>
    <property type="evidence" value="ECO:0007669"/>
    <property type="project" value="InterPro"/>
</dbReference>
<keyword evidence="8 11" id="KW-1133">Transmembrane helix</keyword>